<sequence>MSFDTPRGTRGRKSTSNPVVRLVNRFMVRKARRSESAKLGPMRILALTTVGAKSGERREVPVAWFPGGDGSWLVVASANGAARNPAWYHNIAAHPGDVTIEIGDRKIDVTAEQLHGQERADALASIIASAPNFASYNDKTDREIPVIRLTERPAPQG</sequence>
<comment type="similarity">
    <text evidence="1">Belongs to the F420H(2)-dependent quinone reductase family.</text>
</comment>
<protein>
    <submittedName>
        <fullName evidence="3">Deazaflavin-dependent oxidoreductase, nitroreductase family</fullName>
    </submittedName>
</protein>
<dbReference type="OrthoDB" id="8225825at2"/>
<dbReference type="Gene3D" id="2.30.110.10">
    <property type="entry name" value="Electron Transport, Fmn-binding Protein, Chain A"/>
    <property type="match status" value="1"/>
</dbReference>
<dbReference type="STRING" id="1736691.SAMN06295964_1226"/>
<dbReference type="EMBL" id="LT796768">
    <property type="protein sequence ID" value="SKB06203.1"/>
    <property type="molecule type" value="Genomic_DNA"/>
</dbReference>
<dbReference type="GO" id="GO:0016491">
    <property type="term" value="F:oxidoreductase activity"/>
    <property type="evidence" value="ECO:0007669"/>
    <property type="project" value="InterPro"/>
</dbReference>
<dbReference type="PANTHER" id="PTHR39428">
    <property type="entry name" value="F420H(2)-DEPENDENT QUINONE REDUCTASE RV1261C"/>
    <property type="match status" value="1"/>
</dbReference>
<dbReference type="GO" id="GO:0070967">
    <property type="term" value="F:coenzyme F420 binding"/>
    <property type="evidence" value="ECO:0007669"/>
    <property type="project" value="TreeGrafter"/>
</dbReference>
<dbReference type="Pfam" id="PF04075">
    <property type="entry name" value="F420H2_quin_red"/>
    <property type="match status" value="1"/>
</dbReference>
<dbReference type="RefSeq" id="WP_078699328.1">
    <property type="nucleotide sequence ID" value="NZ_LT796768.1"/>
</dbReference>
<comment type="catalytic activity">
    <reaction evidence="2">
        <text>oxidized coenzyme F420-(gamma-L-Glu)(n) + a quinol + H(+) = reduced coenzyme F420-(gamma-L-Glu)(n) + a quinone</text>
        <dbReference type="Rhea" id="RHEA:39663"/>
        <dbReference type="Rhea" id="RHEA-COMP:12939"/>
        <dbReference type="Rhea" id="RHEA-COMP:14378"/>
        <dbReference type="ChEBI" id="CHEBI:15378"/>
        <dbReference type="ChEBI" id="CHEBI:24646"/>
        <dbReference type="ChEBI" id="CHEBI:132124"/>
        <dbReference type="ChEBI" id="CHEBI:133980"/>
        <dbReference type="ChEBI" id="CHEBI:139511"/>
    </reaction>
</comment>
<evidence type="ECO:0000256" key="1">
    <source>
        <dbReference type="ARBA" id="ARBA00008710"/>
    </source>
</evidence>
<organism evidence="3 4">
    <name type="scientific">Aeromicrobium choanae</name>
    <dbReference type="NCBI Taxonomy" id="1736691"/>
    <lineage>
        <taxon>Bacteria</taxon>
        <taxon>Bacillati</taxon>
        <taxon>Actinomycetota</taxon>
        <taxon>Actinomycetes</taxon>
        <taxon>Propionibacteriales</taxon>
        <taxon>Nocardioidaceae</taxon>
        <taxon>Aeromicrobium</taxon>
    </lineage>
</organism>
<dbReference type="PANTHER" id="PTHR39428:SF1">
    <property type="entry name" value="F420H(2)-DEPENDENT QUINONE REDUCTASE RV1261C"/>
    <property type="match status" value="1"/>
</dbReference>
<dbReference type="NCBIfam" id="TIGR00026">
    <property type="entry name" value="hi_GC_TIGR00026"/>
    <property type="match status" value="1"/>
</dbReference>
<dbReference type="AlphaFoldDB" id="A0A1T4YX31"/>
<evidence type="ECO:0000313" key="3">
    <source>
        <dbReference type="EMBL" id="SKB06203.1"/>
    </source>
</evidence>
<evidence type="ECO:0000256" key="2">
    <source>
        <dbReference type="ARBA" id="ARBA00049106"/>
    </source>
</evidence>
<proteinExistence type="inferred from homology"/>
<dbReference type="Proteomes" id="UP000191040">
    <property type="component" value="Chromosome I"/>
</dbReference>
<evidence type="ECO:0000313" key="4">
    <source>
        <dbReference type="Proteomes" id="UP000191040"/>
    </source>
</evidence>
<accession>A0A1T4YX31</accession>
<name>A0A1T4YX31_9ACTN</name>
<reference evidence="4" key="1">
    <citation type="submission" date="2017-02" db="EMBL/GenBank/DDBJ databases">
        <authorList>
            <person name="Varghese N."/>
            <person name="Submissions S."/>
        </authorList>
    </citation>
    <scope>NUCLEOTIDE SEQUENCE [LARGE SCALE GENOMIC DNA]</scope>
    <source>
        <strain evidence="4">9H-4</strain>
    </source>
</reference>
<dbReference type="GO" id="GO:0005886">
    <property type="term" value="C:plasma membrane"/>
    <property type="evidence" value="ECO:0007669"/>
    <property type="project" value="TreeGrafter"/>
</dbReference>
<dbReference type="InterPro" id="IPR012349">
    <property type="entry name" value="Split_barrel_FMN-bd"/>
</dbReference>
<gene>
    <name evidence="3" type="ORF">SAMN06295964_1226</name>
</gene>
<keyword evidence="4" id="KW-1185">Reference proteome</keyword>
<dbReference type="InterPro" id="IPR004378">
    <property type="entry name" value="F420H2_quin_Rdtase"/>
</dbReference>